<evidence type="ECO:0000313" key="4">
    <source>
        <dbReference type="Proteomes" id="UP000244855"/>
    </source>
</evidence>
<dbReference type="STRING" id="97972.A0A2V1E1G4"/>
<dbReference type="Gene3D" id="3.40.50.720">
    <property type="entry name" value="NAD(P)-binding Rossmann-like Domain"/>
    <property type="match status" value="2"/>
</dbReference>
<dbReference type="InterPro" id="IPR011032">
    <property type="entry name" value="GroES-like_sf"/>
</dbReference>
<evidence type="ECO:0000313" key="3">
    <source>
        <dbReference type="EMBL" id="PVI04403.1"/>
    </source>
</evidence>
<protein>
    <recommendedName>
        <fullName evidence="5">Enoyl reductase (ER) domain-containing protein</fullName>
    </recommendedName>
</protein>
<dbReference type="PANTHER" id="PTHR45348:SF2">
    <property type="entry name" value="ZINC-TYPE ALCOHOL DEHYDROGENASE-LIKE PROTEIN C2E1P3.01"/>
    <property type="match status" value="1"/>
</dbReference>
<evidence type="ECO:0000256" key="2">
    <source>
        <dbReference type="ARBA" id="ARBA00023002"/>
    </source>
</evidence>
<dbReference type="InterPro" id="IPR047122">
    <property type="entry name" value="Trans-enoyl_RdTase-like"/>
</dbReference>
<evidence type="ECO:0008006" key="5">
    <source>
        <dbReference type="Google" id="ProtNLM"/>
    </source>
</evidence>
<sequence length="259" mass="28389">MSNTTAALEIPVPPIDAQQLLVKVSHVAQNPTGVQSFDKNVFGDGSVFGCDFVGEGDRIAGLIWGGEIKGVGAYSKHVVADQRITASTIPLASATAWLALFPKKCLNIDRTSVGLFTLQIAALYNFKVVSTCSPRNFEFLGKSGATHVFDHSDPGVITNITYVAPDLEYIFDTRRVVLCTVRPGKANMQNVTKRTNVTDVPVWTAFFKEHRYGDFVWPLESGTIKPNPVVVKRGLGVIEEGFQDYRDGKISAYKIIYEV</sequence>
<accession>A0A2V1E1G4</accession>
<dbReference type="PANTHER" id="PTHR45348">
    <property type="entry name" value="HYPOTHETICAL OXIDOREDUCTASE (EUROFUNG)"/>
    <property type="match status" value="1"/>
</dbReference>
<dbReference type="SUPFAM" id="SSF50129">
    <property type="entry name" value="GroES-like"/>
    <property type="match status" value="1"/>
</dbReference>
<gene>
    <name evidence="3" type="ORF">DM02DRAFT_639921</name>
</gene>
<dbReference type="Proteomes" id="UP000244855">
    <property type="component" value="Unassembled WGS sequence"/>
</dbReference>
<organism evidence="3 4">
    <name type="scientific">Periconia macrospinosa</name>
    <dbReference type="NCBI Taxonomy" id="97972"/>
    <lineage>
        <taxon>Eukaryota</taxon>
        <taxon>Fungi</taxon>
        <taxon>Dikarya</taxon>
        <taxon>Ascomycota</taxon>
        <taxon>Pezizomycotina</taxon>
        <taxon>Dothideomycetes</taxon>
        <taxon>Pleosporomycetidae</taxon>
        <taxon>Pleosporales</taxon>
        <taxon>Massarineae</taxon>
        <taxon>Periconiaceae</taxon>
        <taxon>Periconia</taxon>
    </lineage>
</organism>
<dbReference type="AlphaFoldDB" id="A0A2V1E1G4"/>
<name>A0A2V1E1G4_9PLEO</name>
<reference evidence="3 4" key="1">
    <citation type="journal article" date="2018" name="Sci. Rep.">
        <title>Comparative genomics provides insights into the lifestyle and reveals functional heterogeneity of dark septate endophytic fungi.</title>
        <authorList>
            <person name="Knapp D.G."/>
            <person name="Nemeth J.B."/>
            <person name="Barry K."/>
            <person name="Hainaut M."/>
            <person name="Henrissat B."/>
            <person name="Johnson J."/>
            <person name="Kuo A."/>
            <person name="Lim J.H.P."/>
            <person name="Lipzen A."/>
            <person name="Nolan M."/>
            <person name="Ohm R.A."/>
            <person name="Tamas L."/>
            <person name="Grigoriev I.V."/>
            <person name="Spatafora J.W."/>
            <person name="Nagy L.G."/>
            <person name="Kovacs G.M."/>
        </authorList>
    </citation>
    <scope>NUCLEOTIDE SEQUENCE [LARGE SCALE GENOMIC DNA]</scope>
    <source>
        <strain evidence="3 4">DSE2036</strain>
    </source>
</reference>
<dbReference type="GO" id="GO:0016651">
    <property type="term" value="F:oxidoreductase activity, acting on NAD(P)H"/>
    <property type="evidence" value="ECO:0007669"/>
    <property type="project" value="InterPro"/>
</dbReference>
<evidence type="ECO:0000256" key="1">
    <source>
        <dbReference type="ARBA" id="ARBA00008072"/>
    </source>
</evidence>
<dbReference type="SUPFAM" id="SSF51735">
    <property type="entry name" value="NAD(P)-binding Rossmann-fold domains"/>
    <property type="match status" value="1"/>
</dbReference>
<keyword evidence="4" id="KW-1185">Reference proteome</keyword>
<proteinExistence type="inferred from homology"/>
<dbReference type="EMBL" id="KZ805321">
    <property type="protein sequence ID" value="PVI04403.1"/>
    <property type="molecule type" value="Genomic_DNA"/>
</dbReference>
<keyword evidence="2" id="KW-0560">Oxidoreductase</keyword>
<comment type="similarity">
    <text evidence="1">Belongs to the zinc-containing alcohol dehydrogenase family.</text>
</comment>
<dbReference type="Gene3D" id="3.90.180.10">
    <property type="entry name" value="Medium-chain alcohol dehydrogenases, catalytic domain"/>
    <property type="match status" value="1"/>
</dbReference>
<dbReference type="OrthoDB" id="9992527at2759"/>
<dbReference type="InterPro" id="IPR036291">
    <property type="entry name" value="NAD(P)-bd_dom_sf"/>
</dbReference>